<dbReference type="PRINTS" id="PR00019">
    <property type="entry name" value="LEURICHRPT"/>
</dbReference>
<dbReference type="Proteomes" id="UP000636709">
    <property type="component" value="Unassembled WGS sequence"/>
</dbReference>
<feature type="binding site" evidence="21">
    <location>
        <position position="1946"/>
    </location>
    <ligand>
        <name>ATP</name>
        <dbReference type="ChEBI" id="CHEBI:30616"/>
    </ligand>
</feature>
<keyword evidence="5" id="KW-1003">Cell membrane</keyword>
<keyword evidence="10" id="KW-0732">Signal</keyword>
<comment type="similarity">
    <text evidence="2">Belongs to the protein kinase superfamily. Ser/Thr protein kinase family.</text>
</comment>
<dbReference type="FunFam" id="3.80.10.10:FF:000403">
    <property type="entry name" value="Receptor-like protein 2"/>
    <property type="match status" value="2"/>
</dbReference>
<evidence type="ECO:0000256" key="5">
    <source>
        <dbReference type="ARBA" id="ARBA00022475"/>
    </source>
</evidence>
<dbReference type="PROSITE" id="PS51450">
    <property type="entry name" value="LRR"/>
    <property type="match status" value="3"/>
</dbReference>
<dbReference type="InterPro" id="IPR017441">
    <property type="entry name" value="Protein_kinase_ATP_BS"/>
</dbReference>
<dbReference type="Gene3D" id="3.80.10.10">
    <property type="entry name" value="Ribonuclease Inhibitor"/>
    <property type="match status" value="8"/>
</dbReference>
<feature type="domain" description="Protein kinase" evidence="23">
    <location>
        <begin position="804"/>
        <end position="1077"/>
    </location>
</feature>
<evidence type="ECO:0000256" key="15">
    <source>
        <dbReference type="ARBA" id="ARBA00022989"/>
    </source>
</evidence>
<evidence type="ECO:0000256" key="13">
    <source>
        <dbReference type="ARBA" id="ARBA00022777"/>
    </source>
</evidence>
<evidence type="ECO:0000256" key="21">
    <source>
        <dbReference type="PROSITE-ProRule" id="PRU10141"/>
    </source>
</evidence>
<accession>A0A835FXE2</accession>
<dbReference type="EC" id="2.7.11.1" evidence="4"/>
<comment type="catalytic activity">
    <reaction evidence="20">
        <text>L-seryl-[protein] + ATP = O-phospho-L-seryl-[protein] + ADP + H(+)</text>
        <dbReference type="Rhea" id="RHEA:17989"/>
        <dbReference type="Rhea" id="RHEA-COMP:9863"/>
        <dbReference type="Rhea" id="RHEA-COMP:11604"/>
        <dbReference type="ChEBI" id="CHEBI:15378"/>
        <dbReference type="ChEBI" id="CHEBI:29999"/>
        <dbReference type="ChEBI" id="CHEBI:30616"/>
        <dbReference type="ChEBI" id="CHEBI:83421"/>
        <dbReference type="ChEBI" id="CHEBI:456216"/>
        <dbReference type="EC" id="2.7.11.1"/>
    </reaction>
</comment>
<evidence type="ECO:0000256" key="9">
    <source>
        <dbReference type="ARBA" id="ARBA00022692"/>
    </source>
</evidence>
<dbReference type="InterPro" id="IPR003591">
    <property type="entry name" value="Leu-rich_rpt_typical-subtyp"/>
</dbReference>
<keyword evidence="7" id="KW-0433">Leucine-rich repeat</keyword>
<dbReference type="SUPFAM" id="SSF52058">
    <property type="entry name" value="L domain-like"/>
    <property type="match status" value="4"/>
</dbReference>
<dbReference type="PROSITE" id="PS50011">
    <property type="entry name" value="PROTEIN_KINASE_DOM"/>
    <property type="match status" value="2"/>
</dbReference>
<keyword evidence="25" id="KW-1185">Reference proteome</keyword>
<dbReference type="SMART" id="SM00369">
    <property type="entry name" value="LRR_TYP"/>
    <property type="match status" value="14"/>
</dbReference>
<feature type="transmembrane region" description="Helical" evidence="22">
    <location>
        <begin position="722"/>
        <end position="747"/>
    </location>
</feature>
<dbReference type="Pfam" id="PF08263">
    <property type="entry name" value="LRRNT_2"/>
    <property type="match status" value="2"/>
</dbReference>
<dbReference type="Gene3D" id="1.10.510.10">
    <property type="entry name" value="Transferase(Phosphotransferase) domain 1"/>
    <property type="match status" value="2"/>
</dbReference>
<keyword evidence="13" id="KW-0418">Kinase</keyword>
<keyword evidence="18" id="KW-0325">Glycoprotein</keyword>
<dbReference type="CDD" id="cd14066">
    <property type="entry name" value="STKc_IRAK"/>
    <property type="match status" value="2"/>
</dbReference>
<evidence type="ECO:0000256" key="7">
    <source>
        <dbReference type="ARBA" id="ARBA00022614"/>
    </source>
</evidence>
<evidence type="ECO:0000256" key="2">
    <source>
        <dbReference type="ARBA" id="ARBA00008684"/>
    </source>
</evidence>
<proteinExistence type="inferred from homology"/>
<dbReference type="InterPro" id="IPR000719">
    <property type="entry name" value="Prot_kinase_dom"/>
</dbReference>
<dbReference type="FunFam" id="3.80.10.10:FF:000530">
    <property type="entry name" value="Receptor-like protein 2"/>
    <property type="match status" value="2"/>
</dbReference>
<dbReference type="GO" id="GO:0005886">
    <property type="term" value="C:plasma membrane"/>
    <property type="evidence" value="ECO:0007669"/>
    <property type="project" value="UniProtKB-SubCell"/>
</dbReference>
<feature type="transmembrane region" description="Helical" evidence="22">
    <location>
        <begin position="1836"/>
        <end position="1856"/>
    </location>
</feature>
<dbReference type="Pfam" id="PF13855">
    <property type="entry name" value="LRR_8"/>
    <property type="match status" value="1"/>
</dbReference>
<gene>
    <name evidence="24" type="ORF">HU200_003564</name>
</gene>
<evidence type="ECO:0000256" key="8">
    <source>
        <dbReference type="ARBA" id="ARBA00022679"/>
    </source>
</evidence>
<dbReference type="InterPro" id="IPR008271">
    <property type="entry name" value="Ser/Thr_kinase_AS"/>
</dbReference>
<dbReference type="GO" id="GO:0004674">
    <property type="term" value="F:protein serine/threonine kinase activity"/>
    <property type="evidence" value="ECO:0007669"/>
    <property type="project" value="UniProtKB-KW"/>
</dbReference>
<dbReference type="InterPro" id="IPR050647">
    <property type="entry name" value="Plant_LRR-RLKs"/>
</dbReference>
<evidence type="ECO:0000256" key="3">
    <source>
        <dbReference type="ARBA" id="ARBA00009592"/>
    </source>
</evidence>
<dbReference type="GO" id="GO:0005524">
    <property type="term" value="F:ATP binding"/>
    <property type="evidence" value="ECO:0007669"/>
    <property type="project" value="UniProtKB-UniRule"/>
</dbReference>
<feature type="transmembrane region" description="Helical" evidence="22">
    <location>
        <begin position="50"/>
        <end position="68"/>
    </location>
</feature>
<dbReference type="Pfam" id="PF00069">
    <property type="entry name" value="Pkinase"/>
    <property type="match status" value="2"/>
</dbReference>
<comment type="caution">
    <text evidence="24">The sequence shown here is derived from an EMBL/GenBank/DDBJ whole genome shotgun (WGS) entry which is preliminary data.</text>
</comment>
<dbReference type="SUPFAM" id="SSF56112">
    <property type="entry name" value="Protein kinase-like (PK-like)"/>
    <property type="match status" value="2"/>
</dbReference>
<comment type="catalytic activity">
    <reaction evidence="19">
        <text>L-threonyl-[protein] + ATP = O-phospho-L-threonyl-[protein] + ADP + H(+)</text>
        <dbReference type="Rhea" id="RHEA:46608"/>
        <dbReference type="Rhea" id="RHEA-COMP:11060"/>
        <dbReference type="Rhea" id="RHEA-COMP:11605"/>
        <dbReference type="ChEBI" id="CHEBI:15378"/>
        <dbReference type="ChEBI" id="CHEBI:30013"/>
        <dbReference type="ChEBI" id="CHEBI:30616"/>
        <dbReference type="ChEBI" id="CHEBI:61977"/>
        <dbReference type="ChEBI" id="CHEBI:456216"/>
        <dbReference type="EC" id="2.7.11.1"/>
    </reaction>
</comment>
<dbReference type="InterPro" id="IPR032675">
    <property type="entry name" value="LRR_dom_sf"/>
</dbReference>
<protein>
    <recommendedName>
        <fullName evidence="4">non-specific serine/threonine protein kinase</fullName>
        <ecNumber evidence="4">2.7.11.1</ecNumber>
    </recommendedName>
</protein>
<keyword evidence="11" id="KW-0677">Repeat</keyword>
<dbReference type="SMART" id="SM00220">
    <property type="entry name" value="S_TKc"/>
    <property type="match status" value="2"/>
</dbReference>
<keyword evidence="9 22" id="KW-0812">Transmembrane</keyword>
<evidence type="ECO:0000256" key="16">
    <source>
        <dbReference type="ARBA" id="ARBA00023136"/>
    </source>
</evidence>
<dbReference type="FunFam" id="3.30.200.20:FF:000394">
    <property type="entry name" value="Leucine-rich repeat receptor-like protein kinase"/>
    <property type="match status" value="2"/>
</dbReference>
<evidence type="ECO:0000256" key="6">
    <source>
        <dbReference type="ARBA" id="ARBA00022527"/>
    </source>
</evidence>
<name>A0A835FXE2_9POAL</name>
<feature type="domain" description="Protein kinase" evidence="23">
    <location>
        <begin position="1917"/>
        <end position="2187"/>
    </location>
</feature>
<evidence type="ECO:0000256" key="4">
    <source>
        <dbReference type="ARBA" id="ARBA00012513"/>
    </source>
</evidence>
<dbReference type="Pfam" id="PF00560">
    <property type="entry name" value="LRR_1"/>
    <property type="match status" value="16"/>
</dbReference>
<dbReference type="PROSITE" id="PS00108">
    <property type="entry name" value="PROTEIN_KINASE_ST"/>
    <property type="match status" value="2"/>
</dbReference>
<dbReference type="FunFam" id="1.10.510.10:FF:000309">
    <property type="entry name" value="Leucine-rich repeat receptor-like protein kinase"/>
    <property type="match status" value="2"/>
</dbReference>
<evidence type="ECO:0000256" key="17">
    <source>
        <dbReference type="ARBA" id="ARBA00023170"/>
    </source>
</evidence>
<dbReference type="PROSITE" id="PS00107">
    <property type="entry name" value="PROTEIN_KINASE_ATP"/>
    <property type="match status" value="2"/>
</dbReference>
<keyword evidence="17" id="KW-0675">Receptor</keyword>
<evidence type="ECO:0000256" key="10">
    <source>
        <dbReference type="ARBA" id="ARBA00022729"/>
    </source>
</evidence>
<comment type="similarity">
    <text evidence="3">Belongs to the RLP family.</text>
</comment>
<dbReference type="FunFam" id="3.80.10.10:FF:000213">
    <property type="entry name" value="Tyrosine-sulfated glycopeptide receptor 1"/>
    <property type="match status" value="2"/>
</dbReference>
<evidence type="ECO:0000256" key="19">
    <source>
        <dbReference type="ARBA" id="ARBA00047899"/>
    </source>
</evidence>
<evidence type="ECO:0000313" key="25">
    <source>
        <dbReference type="Proteomes" id="UP000636709"/>
    </source>
</evidence>
<feature type="binding site" evidence="21">
    <location>
        <position position="833"/>
    </location>
    <ligand>
        <name>ATP</name>
        <dbReference type="ChEBI" id="CHEBI:30616"/>
    </ligand>
</feature>
<organism evidence="24 25">
    <name type="scientific">Digitaria exilis</name>
    <dbReference type="NCBI Taxonomy" id="1010633"/>
    <lineage>
        <taxon>Eukaryota</taxon>
        <taxon>Viridiplantae</taxon>
        <taxon>Streptophyta</taxon>
        <taxon>Embryophyta</taxon>
        <taxon>Tracheophyta</taxon>
        <taxon>Spermatophyta</taxon>
        <taxon>Magnoliopsida</taxon>
        <taxon>Liliopsida</taxon>
        <taxon>Poales</taxon>
        <taxon>Poaceae</taxon>
        <taxon>PACMAD clade</taxon>
        <taxon>Panicoideae</taxon>
        <taxon>Panicodae</taxon>
        <taxon>Paniceae</taxon>
        <taxon>Anthephorinae</taxon>
        <taxon>Digitaria</taxon>
    </lineage>
</organism>
<evidence type="ECO:0000256" key="18">
    <source>
        <dbReference type="ARBA" id="ARBA00023180"/>
    </source>
</evidence>
<dbReference type="InterPro" id="IPR011009">
    <property type="entry name" value="Kinase-like_dom_sf"/>
</dbReference>
<dbReference type="EMBL" id="JACEFO010000208">
    <property type="protein sequence ID" value="KAF8776337.1"/>
    <property type="molecule type" value="Genomic_DNA"/>
</dbReference>
<dbReference type="SMART" id="SM00365">
    <property type="entry name" value="LRR_SD22"/>
    <property type="match status" value="4"/>
</dbReference>
<keyword evidence="6" id="KW-0723">Serine/threonine-protein kinase</keyword>
<sequence>MPGINHGSYSTRIDSRMTRKVKYCVRPGSLQEVMQSLQFTYKRYSNRMPIPFHGFAILLLISLATLTTSCKEQENNSLLQFLSGLSNDAGLAKSWQEGTDCCRWEGITCNGSKTVIEVSLASRGLEGNISQSLENLTGLQLLNLSCNSLSGGLPLGLVSSRSVIVLDVSFNQLNGDLHELPSQIPGQPLQVLNISSNLFTGQFTSTTWKGMENLIALNASNNSFTGQLPSHFCSISPSLAVLELCYNKLSGSIPPGLGNCSKLRVLKAGHNNLSGTLPDDLFNATLLEYLSFSSNSLQGMFDGMDIVKLSNLAILDLGENKFGGNIPDSIGQLKRLQEFHLDYNSMFGELPSTLNNCTELITLDLKGNIFSGELNKVNFSNLPNLKTLDLMRNNFSGLIPESIYSCRNLTALRLSSSKFGGQLSSGVNNLKSLSFLSLTNNSFSNITNALQILRNSKKLTTLFLGANFKNENMPEDARLDGFETLQVLGIEECLLSGEIPLWISELANLEMLFLGGNRLSGPIPIWINTLNYLFFLDISNNSLTGEIPASLVNLTMLTSERTTAYLDPMVFSLPVYDGPSRQYRIPVAFPKVLNLSSNKLTGMIPPEIGHLKALVSLDFSSNNLTGPIPPSICNLTNLQVLDLSNNNLTGAIPSALENLNFLSAFNISNNNLEGPVPTGGQFNTFQSSSFDGNPKLCGSMLGRRCSSADEPLVSKTGRNKKAIFVIAFVCVFFTVIAILFLLGRILVSIRVKRLTAKSGRGDNSDVEETSFNSRSEHELIMMPHGKTDRNTLTFSDIVKGTNNFDKEHIIGCGGYGLVYKAELPDGCKLAIKKLNGDMCLMEREFTAEVQALSMAKHDHLVPLWGYCSQGNSRFLIYSFMENGSLDDWLHNRDDDASTFLDWSMRLGIAQGASRGLSYIHNVCKPHIVHRDIKSSNILLDKELKAYVADFGLSRLILPNKTHVTTELVGTLGYIPPEYAHGWVATLRGDIYSFGVVLLELLTGLRPVPVLSTSKELVPWVLEMRSQGKQIEVLDPTLRGTGHEEQMLKVLEVACKCVNYNPSMRPPIMEVVSCLESINTGLQTQKSVKAQCTRCSRGVSFGALPSSAPNSPRTSVAALGNERGTQWHGALPPAAKVKGDSRLFQQEAMQPNHFSYKKCSSRLPIPSLGLVIVLLVSLASPTSSCTELDKASLLLFLGGLSQDAGLAKSWQEGTDCCKWEGVACNRNGTVTRVSLASRGLQGRISPSLGNLTSLEHLNLSYNMLSGGLPPGLVSSSSIIVLDVSFNQLTGDLHDLPSSTADQPLEVLNISSNMFTGKFTSRTWEGMTNLVAFNASNNSFTGELPGHFCNISPSFAVLELCCNKFSGRIPPGLGNCSKLRVLKAGHNRLSGSIPDELFNSTSLEQLSFPNNGLDGVLEGARIVNLIDLVALDLGRNKFTGNIPDSIGQLKRLEELHLENNNMSEELPSSLGNCTNLRTIGLKSNKFSGELRKVNFSTLHNLQTLDLLYNNFTGTIPESIYSCRNLTALRLSSNNLHGQLSPRMGNLESLTFLSLSGNNFTNITNTLQILKSCPNLTTLLLGSNFRGELLPQDDTFNGFENIQVLAIEECLLSGNIPLWISKIANLEMLLLAGNRLSGTIPTWISTLNYLFYLDISNNSLTGEIPTSLMNMPMLISERTTANLDPRVFGLPVYNGPSRQYRISIAFPKVLNLSSNKLTGVIPPEIGQLKALVSLDISFNNLEGPIPNSICNLTNLQVLDLSNNNLTGAIPSALENLHFLSAFNISNNNLEGPIPTGGQFSTFHNSSFDGNPKLCSPLLGRRCSSADAPLVPTKGTDNEVIIAIAFGTFFAVISILVFLWRLLAAIKVKRLAAKSAAVANGDVETTLSNSSQEHTLVTMLGSKAEENKLTFPDIIKATNNFDTEHIIGCGGYGLVYKAELPDGCKLAIKKLNGEMCLMEREFTAEVEVLSMAQHDNLVPLWGYCVQGDSWFLIYSFMENGSLDDWLHNRDDDASTFLDWPTRLKIAQGASHGLSYIHNVCKPHIVHRDIKSSNILLDKDFKARVADFGLSRLILSSKTHVTTELVGTLGYIPPEYGQGFVATLRGDIYSFGFVLLELLTGLGPIPVLSTSKELVPWALEMRSQGRQIEVLDPTLRGIGHEEQMLKVLEVACKCVNYNPSLRPPIMQVVTFLESIHDGRQM</sequence>
<evidence type="ECO:0000256" key="14">
    <source>
        <dbReference type="ARBA" id="ARBA00022840"/>
    </source>
</evidence>
<evidence type="ECO:0000256" key="1">
    <source>
        <dbReference type="ARBA" id="ARBA00004251"/>
    </source>
</evidence>
<keyword evidence="8" id="KW-0808">Transferase</keyword>
<comment type="subcellular location">
    <subcellularLocation>
        <location evidence="1">Cell membrane</location>
        <topology evidence="1">Single-pass type I membrane protein</topology>
    </subcellularLocation>
</comment>
<evidence type="ECO:0000256" key="11">
    <source>
        <dbReference type="ARBA" id="ARBA00022737"/>
    </source>
</evidence>
<dbReference type="InterPro" id="IPR001611">
    <property type="entry name" value="Leu-rich_rpt"/>
</dbReference>
<keyword evidence="12 21" id="KW-0547">Nucleotide-binding</keyword>
<dbReference type="PANTHER" id="PTHR48056:SF18">
    <property type="entry name" value="NON-SPECIFIC SERINE_THREONINE PROTEIN KINASE"/>
    <property type="match status" value="1"/>
</dbReference>
<evidence type="ECO:0000256" key="20">
    <source>
        <dbReference type="ARBA" id="ARBA00048679"/>
    </source>
</evidence>
<keyword evidence="16 22" id="KW-0472">Membrane</keyword>
<dbReference type="GO" id="GO:0033612">
    <property type="term" value="F:receptor serine/threonine kinase binding"/>
    <property type="evidence" value="ECO:0007669"/>
    <property type="project" value="TreeGrafter"/>
</dbReference>
<evidence type="ECO:0000256" key="22">
    <source>
        <dbReference type="SAM" id="Phobius"/>
    </source>
</evidence>
<evidence type="ECO:0000313" key="24">
    <source>
        <dbReference type="EMBL" id="KAF8776337.1"/>
    </source>
</evidence>
<dbReference type="InterPro" id="IPR013210">
    <property type="entry name" value="LRR_N_plant-typ"/>
</dbReference>
<evidence type="ECO:0000259" key="23">
    <source>
        <dbReference type="PROSITE" id="PS50011"/>
    </source>
</evidence>
<dbReference type="OrthoDB" id="647974at2759"/>
<dbReference type="PANTHER" id="PTHR48056">
    <property type="entry name" value="LRR RECEPTOR-LIKE SERINE/THREONINE-PROTEIN KINASE-RELATED"/>
    <property type="match status" value="1"/>
</dbReference>
<reference evidence="24" key="1">
    <citation type="submission" date="2020-07" db="EMBL/GenBank/DDBJ databases">
        <title>Genome sequence and genetic diversity analysis of an under-domesticated orphan crop, white fonio (Digitaria exilis).</title>
        <authorList>
            <person name="Bennetzen J.L."/>
            <person name="Chen S."/>
            <person name="Ma X."/>
            <person name="Wang X."/>
            <person name="Yssel A.E.J."/>
            <person name="Chaluvadi S.R."/>
            <person name="Johnson M."/>
            <person name="Gangashetty P."/>
            <person name="Hamidou F."/>
            <person name="Sanogo M.D."/>
            <person name="Zwaenepoel A."/>
            <person name="Wallace J."/>
            <person name="Van De Peer Y."/>
            <person name="Van Deynze A."/>
        </authorList>
    </citation>
    <scope>NUCLEOTIDE SEQUENCE</scope>
    <source>
        <tissue evidence="24">Leaves</tissue>
    </source>
</reference>
<dbReference type="Gene3D" id="3.30.200.20">
    <property type="entry name" value="Phosphorylase Kinase, domain 1"/>
    <property type="match status" value="2"/>
</dbReference>
<keyword evidence="14 21" id="KW-0067">ATP-binding</keyword>
<evidence type="ECO:0000256" key="12">
    <source>
        <dbReference type="ARBA" id="ARBA00022741"/>
    </source>
</evidence>
<keyword evidence="15 22" id="KW-1133">Transmembrane helix</keyword>